<keyword evidence="10 12" id="KW-0560">Oxidoreductase</keyword>
<comment type="cofactor">
    <cofactor evidence="2 12">
        <name>FAD</name>
        <dbReference type="ChEBI" id="CHEBI:57692"/>
    </cofactor>
</comment>
<dbReference type="SUPFAM" id="SSF54373">
    <property type="entry name" value="FAD-linked reductases, C-terminal domain"/>
    <property type="match status" value="1"/>
</dbReference>
<evidence type="ECO:0000256" key="12">
    <source>
        <dbReference type="RuleBase" id="RU364052"/>
    </source>
</evidence>
<evidence type="ECO:0000256" key="7">
    <source>
        <dbReference type="ARBA" id="ARBA00019046"/>
    </source>
</evidence>
<dbReference type="EMBL" id="JAMOIL010000008">
    <property type="protein sequence ID" value="MCM0620095.1"/>
    <property type="molecule type" value="Genomic_DNA"/>
</dbReference>
<comment type="caution">
    <text evidence="14">The sequence shown here is derived from an EMBL/GenBank/DDBJ whole genome shotgun (WGS) entry which is preliminary data.</text>
</comment>
<dbReference type="InterPro" id="IPR050464">
    <property type="entry name" value="Zeta_carotene_desat/Oxidored"/>
</dbReference>
<dbReference type="NCBIfam" id="TIGR00562">
    <property type="entry name" value="proto_IX_ox"/>
    <property type="match status" value="1"/>
</dbReference>
<dbReference type="RefSeq" id="WP_250826778.1">
    <property type="nucleotide sequence ID" value="NZ_JAMOIL010000008.1"/>
</dbReference>
<comment type="similarity">
    <text evidence="5 12">Belongs to the protoporphyrinogen/coproporphyrinogen oxidase family. Coproporphyrinogen III oxidase subfamily.</text>
</comment>
<keyword evidence="15" id="KW-1185">Reference proteome</keyword>
<evidence type="ECO:0000256" key="6">
    <source>
        <dbReference type="ARBA" id="ARBA00012402"/>
    </source>
</evidence>
<dbReference type="AlphaFoldDB" id="A0A9X2IFU1"/>
<dbReference type="Proteomes" id="UP001139485">
    <property type="component" value="Unassembled WGS sequence"/>
</dbReference>
<evidence type="ECO:0000259" key="13">
    <source>
        <dbReference type="Pfam" id="PF01593"/>
    </source>
</evidence>
<comment type="subcellular location">
    <subcellularLocation>
        <location evidence="12">Cytoplasm</location>
    </subcellularLocation>
</comment>
<dbReference type="SUPFAM" id="SSF51905">
    <property type="entry name" value="FAD/NAD(P)-binding domain"/>
    <property type="match status" value="1"/>
</dbReference>
<feature type="domain" description="Amine oxidase" evidence="13">
    <location>
        <begin position="12"/>
        <end position="463"/>
    </location>
</feature>
<evidence type="ECO:0000256" key="5">
    <source>
        <dbReference type="ARBA" id="ARBA00008310"/>
    </source>
</evidence>
<dbReference type="PANTHER" id="PTHR42923">
    <property type="entry name" value="PROTOPORPHYRINOGEN OXIDASE"/>
    <property type="match status" value="1"/>
</dbReference>
<evidence type="ECO:0000256" key="2">
    <source>
        <dbReference type="ARBA" id="ARBA00001974"/>
    </source>
</evidence>
<dbReference type="PANTHER" id="PTHR42923:SF3">
    <property type="entry name" value="PROTOPORPHYRINOGEN OXIDASE"/>
    <property type="match status" value="1"/>
</dbReference>
<evidence type="ECO:0000256" key="11">
    <source>
        <dbReference type="ARBA" id="ARBA00023133"/>
    </source>
</evidence>
<comment type="function">
    <text evidence="3 12">Involved in coproporphyrin-dependent heme b biosynthesis. Catalyzes the oxidation of coproporphyrinogen III to coproporphyrin III.</text>
</comment>
<name>A0A9X2IFU1_9ACTN</name>
<dbReference type="EC" id="1.3.3.15" evidence="6 12"/>
<dbReference type="Pfam" id="PF01593">
    <property type="entry name" value="Amino_oxidase"/>
    <property type="match status" value="1"/>
</dbReference>
<evidence type="ECO:0000256" key="10">
    <source>
        <dbReference type="ARBA" id="ARBA00023002"/>
    </source>
</evidence>
<dbReference type="InterPro" id="IPR004572">
    <property type="entry name" value="Protoporphyrinogen_oxidase"/>
</dbReference>
<evidence type="ECO:0000256" key="8">
    <source>
        <dbReference type="ARBA" id="ARBA00022630"/>
    </source>
</evidence>
<dbReference type="GO" id="GO:0006783">
    <property type="term" value="P:heme biosynthetic process"/>
    <property type="evidence" value="ECO:0007669"/>
    <property type="project" value="UniProtKB-UniRule"/>
</dbReference>
<keyword evidence="9 12" id="KW-0274">FAD</keyword>
<evidence type="ECO:0000313" key="15">
    <source>
        <dbReference type="Proteomes" id="UP001139485"/>
    </source>
</evidence>
<evidence type="ECO:0000256" key="1">
    <source>
        <dbReference type="ARBA" id="ARBA00001755"/>
    </source>
</evidence>
<evidence type="ECO:0000313" key="14">
    <source>
        <dbReference type="EMBL" id="MCM0620095.1"/>
    </source>
</evidence>
<keyword evidence="12" id="KW-0963">Cytoplasm</keyword>
<comment type="pathway">
    <text evidence="4 12">Porphyrin-containing compound metabolism; protoheme biosynthesis.</text>
</comment>
<reference evidence="14" key="1">
    <citation type="submission" date="2022-05" db="EMBL/GenBank/DDBJ databases">
        <authorList>
            <person name="Tuo L."/>
        </authorList>
    </citation>
    <scope>NUCLEOTIDE SEQUENCE</scope>
    <source>
        <strain evidence="14">BSK12Z-4</strain>
    </source>
</reference>
<organism evidence="14 15">
    <name type="scientific">Nocardioides bruguierae</name>
    <dbReference type="NCBI Taxonomy" id="2945102"/>
    <lineage>
        <taxon>Bacteria</taxon>
        <taxon>Bacillati</taxon>
        <taxon>Actinomycetota</taxon>
        <taxon>Actinomycetes</taxon>
        <taxon>Propionibacteriales</taxon>
        <taxon>Nocardioidaceae</taxon>
        <taxon>Nocardioides</taxon>
    </lineage>
</organism>
<evidence type="ECO:0000256" key="4">
    <source>
        <dbReference type="ARBA" id="ARBA00004744"/>
    </source>
</evidence>
<proteinExistence type="inferred from homology"/>
<evidence type="ECO:0000256" key="3">
    <source>
        <dbReference type="ARBA" id="ARBA00002185"/>
    </source>
</evidence>
<dbReference type="GO" id="GO:0004729">
    <property type="term" value="F:oxygen-dependent protoporphyrinogen oxidase activity"/>
    <property type="evidence" value="ECO:0007669"/>
    <property type="project" value="UniProtKB-UniRule"/>
</dbReference>
<keyword evidence="11 12" id="KW-0350">Heme biosynthesis</keyword>
<keyword evidence="8 12" id="KW-0285">Flavoprotein</keyword>
<dbReference type="GO" id="GO:0005737">
    <property type="term" value="C:cytoplasm"/>
    <property type="evidence" value="ECO:0007669"/>
    <property type="project" value="UniProtKB-SubCell"/>
</dbReference>
<dbReference type="Gene3D" id="3.50.50.60">
    <property type="entry name" value="FAD/NAD(P)-binding domain"/>
    <property type="match status" value="1"/>
</dbReference>
<dbReference type="Gene3D" id="1.10.3110.10">
    <property type="entry name" value="protoporphyrinogen ix oxidase, domain 3"/>
    <property type="match status" value="1"/>
</dbReference>
<dbReference type="InterPro" id="IPR002937">
    <property type="entry name" value="Amino_oxidase"/>
</dbReference>
<sequence>MSWDVIVVGGGIAGLAAARELQQAGRSVLVLESSPRVGGKLRRERVAGHLVDVGAEAMLNRRPEGVDLAAAVGLEVEHPALARSRVWTRGALRPLPRSLMGVPQDVEALRESGILTAEELAQVLAEPSLPPYELPESGDVTVGEMVDARFGAAVTDRLVEPLLGGVYAGHAREISARVAAPQLLRLAAQGSLLEAGRASADTTASTYQAPVFAGVPGGMGLLPERLAEQLTVRTDATVRGLERHPDGAGWRVLVGPTTDATWLEAGAVVLATPTAPAARLLADVAPAAAARLAAMEAASVAVVTFAFRTEDVAALDAMGSSGFLVPPVDGRSIKASTWSFAKWDWVRRAGAADGLAFLRTSLGRHREEAVLQRPDADLVALSLEDLRAAVGTALAPDVEPVDTHVQRWGAGLPQYGLGHTEAVAEVRVDVAGQPGLAVCGAAYDGVGIPAVIGSAQRAAREVLATVPVTV</sequence>
<dbReference type="Gene3D" id="3.90.660.20">
    <property type="entry name" value="Protoporphyrinogen oxidase, mitochondrial, domain 2"/>
    <property type="match status" value="1"/>
</dbReference>
<evidence type="ECO:0000256" key="9">
    <source>
        <dbReference type="ARBA" id="ARBA00022827"/>
    </source>
</evidence>
<gene>
    <name evidence="14" type="primary">hemG</name>
    <name evidence="14" type="ORF">M8330_07280</name>
</gene>
<dbReference type="InterPro" id="IPR036188">
    <property type="entry name" value="FAD/NAD-bd_sf"/>
</dbReference>
<comment type="catalytic activity">
    <reaction evidence="1">
        <text>coproporphyrinogen III + 3 O2 = coproporphyrin III + 3 H2O2</text>
        <dbReference type="Rhea" id="RHEA:43436"/>
        <dbReference type="ChEBI" id="CHEBI:15379"/>
        <dbReference type="ChEBI" id="CHEBI:16240"/>
        <dbReference type="ChEBI" id="CHEBI:57309"/>
        <dbReference type="ChEBI" id="CHEBI:131725"/>
        <dbReference type="EC" id="1.3.3.15"/>
    </reaction>
    <physiologicalReaction direction="left-to-right" evidence="1">
        <dbReference type="Rhea" id="RHEA:43437"/>
    </physiologicalReaction>
</comment>
<protein>
    <recommendedName>
        <fullName evidence="7 12">Coproporphyrinogen III oxidase</fullName>
        <ecNumber evidence="6 12">1.3.3.15</ecNumber>
    </recommendedName>
</protein>
<accession>A0A9X2IFU1</accession>